<comment type="caution">
    <text evidence="1">The sequence shown here is derived from an EMBL/GenBank/DDBJ whole genome shotgun (WGS) entry which is preliminary data.</text>
</comment>
<reference evidence="1 2" key="1">
    <citation type="submission" date="2017-09" db="EMBL/GenBank/DDBJ databases">
        <authorList>
            <person name="Varghese N."/>
            <person name="Submissions S."/>
        </authorList>
    </citation>
    <scope>NUCLEOTIDE SEQUENCE [LARGE SCALE GENOMIC DNA]</scope>
    <source>
        <strain evidence="1 2">OK806</strain>
    </source>
</reference>
<dbReference type="Proteomes" id="UP000219522">
    <property type="component" value="Unassembled WGS sequence"/>
</dbReference>
<name>A0A7Z7N0M6_9BURK</name>
<dbReference type="EMBL" id="OCSU01000001">
    <property type="protein sequence ID" value="SOE45602.1"/>
    <property type="molecule type" value="Genomic_DNA"/>
</dbReference>
<gene>
    <name evidence="1" type="ORF">SAMN05446927_0033</name>
</gene>
<accession>A0A7Z7N0M6</accession>
<evidence type="ECO:0000313" key="2">
    <source>
        <dbReference type="Proteomes" id="UP000219522"/>
    </source>
</evidence>
<proteinExistence type="predicted"/>
<keyword evidence="2" id="KW-1185">Reference proteome</keyword>
<organism evidence="1 2">
    <name type="scientific">Caballeronia arationis</name>
    <dbReference type="NCBI Taxonomy" id="1777142"/>
    <lineage>
        <taxon>Bacteria</taxon>
        <taxon>Pseudomonadati</taxon>
        <taxon>Pseudomonadota</taxon>
        <taxon>Betaproteobacteria</taxon>
        <taxon>Burkholderiales</taxon>
        <taxon>Burkholderiaceae</taxon>
        <taxon>Caballeronia</taxon>
    </lineage>
</organism>
<protein>
    <submittedName>
        <fullName evidence="1">Uncharacterized protein</fullName>
    </submittedName>
</protein>
<sequence>MHTNDTTSWRQFERYPAAYAASLIVESEVSPHKRGRNFDALDYIFEADHAIAYATNGLGSR</sequence>
<evidence type="ECO:0000313" key="1">
    <source>
        <dbReference type="EMBL" id="SOE45602.1"/>
    </source>
</evidence>
<dbReference type="AlphaFoldDB" id="A0A7Z7N0M6"/>